<reference evidence="1" key="1">
    <citation type="submission" date="2018-05" db="EMBL/GenBank/DDBJ databases">
        <authorList>
            <person name="Lanie J.A."/>
            <person name="Ng W.-L."/>
            <person name="Kazmierczak K.M."/>
            <person name="Andrzejewski T.M."/>
            <person name="Davidsen T.M."/>
            <person name="Wayne K.J."/>
            <person name="Tettelin H."/>
            <person name="Glass J.I."/>
            <person name="Rusch D."/>
            <person name="Podicherti R."/>
            <person name="Tsui H.-C.T."/>
            <person name="Winkler M.E."/>
        </authorList>
    </citation>
    <scope>NUCLEOTIDE SEQUENCE</scope>
</reference>
<gene>
    <name evidence="1" type="ORF">METZ01_LOCUS382562</name>
</gene>
<protein>
    <submittedName>
        <fullName evidence="1">Uncharacterized protein</fullName>
    </submittedName>
</protein>
<name>A0A382U7Q4_9ZZZZ</name>
<dbReference type="AlphaFoldDB" id="A0A382U7Q4"/>
<proteinExistence type="predicted"/>
<evidence type="ECO:0000313" key="1">
    <source>
        <dbReference type="EMBL" id="SVD29708.1"/>
    </source>
</evidence>
<sequence>MAADLMFANCLSYYVSVLALPGCSPGVAYSWLSVGRCQRAGCPNGNGNLRIKAHGAALKLRWPANQRFLLARATGPGNRQIAEMQVRLAAP</sequence>
<dbReference type="EMBL" id="UINC01141769">
    <property type="protein sequence ID" value="SVD29708.1"/>
    <property type="molecule type" value="Genomic_DNA"/>
</dbReference>
<organism evidence="1">
    <name type="scientific">marine metagenome</name>
    <dbReference type="NCBI Taxonomy" id="408172"/>
    <lineage>
        <taxon>unclassified sequences</taxon>
        <taxon>metagenomes</taxon>
        <taxon>ecological metagenomes</taxon>
    </lineage>
</organism>
<accession>A0A382U7Q4</accession>